<dbReference type="Gene3D" id="1.25.10.10">
    <property type="entry name" value="Leucine-rich Repeat Variant"/>
    <property type="match status" value="1"/>
</dbReference>
<dbReference type="GO" id="GO:0016874">
    <property type="term" value="F:ligase activity"/>
    <property type="evidence" value="ECO:0007669"/>
    <property type="project" value="UniProtKB-KW"/>
</dbReference>
<dbReference type="PANTHER" id="PTHR45670">
    <property type="entry name" value="E3 UBIQUITIN-PROTEIN LIGASE TRIP12"/>
    <property type="match status" value="1"/>
</dbReference>
<evidence type="ECO:0000313" key="6">
    <source>
        <dbReference type="Proteomes" id="UP001626550"/>
    </source>
</evidence>
<feature type="compositionally biased region" description="Polar residues" evidence="4">
    <location>
        <begin position="198"/>
        <end position="210"/>
    </location>
</feature>
<protein>
    <recommendedName>
        <fullName evidence="3">E3 ubiquitin-protein ligase</fullName>
        <ecNumber evidence="3">2.3.2.26</ecNumber>
    </recommendedName>
</protein>
<evidence type="ECO:0000256" key="3">
    <source>
        <dbReference type="RuleBase" id="RU369009"/>
    </source>
</evidence>
<comment type="catalytic activity">
    <reaction evidence="1 3">
        <text>S-ubiquitinyl-[E2 ubiquitin-conjugating enzyme]-L-cysteine + [acceptor protein]-L-lysine = [E2 ubiquitin-conjugating enzyme]-L-cysteine + N(6)-ubiquitinyl-[acceptor protein]-L-lysine.</text>
        <dbReference type="EC" id="2.3.2.26"/>
    </reaction>
</comment>
<evidence type="ECO:0000313" key="5">
    <source>
        <dbReference type="EMBL" id="KAL3317518.1"/>
    </source>
</evidence>
<dbReference type="Proteomes" id="UP001626550">
    <property type="component" value="Unassembled WGS sequence"/>
</dbReference>
<organism evidence="5 6">
    <name type="scientific">Cichlidogyrus casuarinus</name>
    <dbReference type="NCBI Taxonomy" id="1844966"/>
    <lineage>
        <taxon>Eukaryota</taxon>
        <taxon>Metazoa</taxon>
        <taxon>Spiralia</taxon>
        <taxon>Lophotrochozoa</taxon>
        <taxon>Platyhelminthes</taxon>
        <taxon>Monogenea</taxon>
        <taxon>Monopisthocotylea</taxon>
        <taxon>Dactylogyridea</taxon>
        <taxon>Ancyrocephalidae</taxon>
        <taxon>Cichlidogyrus</taxon>
    </lineage>
</organism>
<proteinExistence type="inferred from homology"/>
<feature type="region of interest" description="Disordered" evidence="4">
    <location>
        <begin position="165"/>
        <end position="212"/>
    </location>
</feature>
<reference evidence="5 6" key="1">
    <citation type="submission" date="2024-11" db="EMBL/GenBank/DDBJ databases">
        <title>Adaptive evolution of stress response genes in parasites aligns with host niche diversity.</title>
        <authorList>
            <person name="Hahn C."/>
            <person name="Resl P."/>
        </authorList>
    </citation>
    <scope>NUCLEOTIDE SEQUENCE [LARGE SCALE GENOMIC DNA]</scope>
    <source>
        <strain evidence="5">EGGRZ-B1_66</strain>
        <tissue evidence="5">Body</tissue>
    </source>
</reference>
<keyword evidence="6" id="KW-1185">Reference proteome</keyword>
<feature type="region of interest" description="Disordered" evidence="4">
    <location>
        <begin position="1"/>
        <end position="31"/>
    </location>
</feature>
<name>A0ABD2QDQ1_9PLAT</name>
<dbReference type="InterPro" id="IPR016024">
    <property type="entry name" value="ARM-type_fold"/>
</dbReference>
<keyword evidence="3" id="KW-0833">Ubl conjugation pathway</keyword>
<comment type="pathway">
    <text evidence="3">Protein modification; protein ubiquitination.</text>
</comment>
<feature type="compositionally biased region" description="Low complexity" evidence="4">
    <location>
        <begin position="1"/>
        <end position="20"/>
    </location>
</feature>
<dbReference type="InterPro" id="IPR045322">
    <property type="entry name" value="HECTD1/TRIP12-like"/>
</dbReference>
<evidence type="ECO:0000256" key="2">
    <source>
        <dbReference type="ARBA" id="ARBA00022679"/>
    </source>
</evidence>
<feature type="compositionally biased region" description="Low complexity" evidence="4">
    <location>
        <begin position="180"/>
        <end position="197"/>
    </location>
</feature>
<dbReference type="EMBL" id="JBJKFK010000372">
    <property type="protein sequence ID" value="KAL3317518.1"/>
    <property type="molecule type" value="Genomic_DNA"/>
</dbReference>
<dbReference type="PANTHER" id="PTHR45670:SF1">
    <property type="entry name" value="E3 UBIQUITIN-PROTEIN LIGASE HECTD1"/>
    <property type="match status" value="1"/>
</dbReference>
<dbReference type="GO" id="GO:0006511">
    <property type="term" value="P:ubiquitin-dependent protein catabolic process"/>
    <property type="evidence" value="ECO:0007669"/>
    <property type="project" value="UniProtKB-UniRule"/>
</dbReference>
<dbReference type="InterPro" id="IPR011989">
    <property type="entry name" value="ARM-like"/>
</dbReference>
<gene>
    <name evidence="5" type="primary">TRIP12_3</name>
    <name evidence="5" type="ORF">Ciccas_003828</name>
</gene>
<sequence>MSNDGSSNFSQNQLNSSQPSGQDPPVYATLPSYSNIQYRPPPFSNADFRIEDVPVLQASPAEMATPNLQSMCWTLSNPPPFIPEHQQRPVYPFALKNQVLSTASWMAPVSHASARIPCMNRPMDVCPPYSQAAVTTPIAPASSNQNRLAISLSAMMNSISSAIMNGGSSPTRPLPSPAPRTSSMVSQRQRSSRAAHSIMTQSVSGPSSSDRMGEGFLIQSSNTGMSLFPAGNRPSTSTSHGIISGMLLTGSSAEAHHAYPSTSSGLLSSEVSSSLNFKIAQLKQSRSDRALQLTIMQEINQSLLLGFEESLANLNVFVLVEAIVEILATPAEVGGEHLVELKNLGCNVLTHMMDTLPKSSEAVVPAIPLLLKTMNASCVGDILERVINVLEQISRLHGSAVLHSGAISDVLQFYGFVTAAQHRTILNMVCNCLTNLQLSDFGLIQSFLPALADLLEVPEQRCVERVCTAYSRLVNAYARCPKILKLIVSDSFLCKIQHLLTASPALISSALEILQLLATLCTSCSELAVALVKQSQFKNTHTLCMFTVFVTIASLTLHLYCRCGGHRLLFTHWTRLRGSGFQLHSETTRGAH</sequence>
<dbReference type="AlphaFoldDB" id="A0ABD2QDQ1"/>
<comment type="similarity">
    <text evidence="3">Belongs to the UPL family. K-HECT subfamily.</text>
</comment>
<evidence type="ECO:0000256" key="4">
    <source>
        <dbReference type="SAM" id="MobiDB-lite"/>
    </source>
</evidence>
<dbReference type="SUPFAM" id="SSF48371">
    <property type="entry name" value="ARM repeat"/>
    <property type="match status" value="1"/>
</dbReference>
<evidence type="ECO:0000256" key="1">
    <source>
        <dbReference type="ARBA" id="ARBA00000885"/>
    </source>
</evidence>
<keyword evidence="5" id="KW-0436">Ligase</keyword>
<keyword evidence="2 3" id="KW-0808">Transferase</keyword>
<accession>A0ABD2QDQ1</accession>
<dbReference type="EC" id="2.3.2.26" evidence="3"/>
<comment type="caution">
    <text evidence="5">The sequence shown here is derived from an EMBL/GenBank/DDBJ whole genome shotgun (WGS) entry which is preliminary data.</text>
</comment>
<dbReference type="GO" id="GO:0061630">
    <property type="term" value="F:ubiquitin protein ligase activity"/>
    <property type="evidence" value="ECO:0007669"/>
    <property type="project" value="UniProtKB-UniRule"/>
</dbReference>
<comment type="function">
    <text evidence="3">E3 ubiquitin-protein ligase which accepts ubiquitin from an E2 ubiquitin-conjugating enzyme in the form of a thioester and then directly transfers the ubiquitin to targeted substrates.</text>
</comment>